<feature type="compositionally biased region" description="Low complexity" evidence="1">
    <location>
        <begin position="61"/>
        <end position="72"/>
    </location>
</feature>
<protein>
    <submittedName>
        <fullName evidence="2">Uncharacterized protein</fullName>
    </submittedName>
</protein>
<dbReference type="AlphaFoldDB" id="A0ABD2IBJ4"/>
<feature type="compositionally biased region" description="Basic residues" evidence="1">
    <location>
        <begin position="1"/>
        <end position="20"/>
    </location>
</feature>
<evidence type="ECO:0000256" key="1">
    <source>
        <dbReference type="SAM" id="MobiDB-lite"/>
    </source>
</evidence>
<dbReference type="Pfam" id="PF06918">
    <property type="entry name" value="DUF1280"/>
    <property type="match status" value="1"/>
</dbReference>
<evidence type="ECO:0000313" key="2">
    <source>
        <dbReference type="EMBL" id="KAL3075347.1"/>
    </source>
</evidence>
<accession>A0ABD2IBJ4</accession>
<name>A0ABD2IBJ4_HETSC</name>
<dbReference type="InterPro" id="IPR009689">
    <property type="entry name" value="DUF1280"/>
</dbReference>
<feature type="compositionally biased region" description="Polar residues" evidence="1">
    <location>
        <begin position="46"/>
        <end position="59"/>
    </location>
</feature>
<dbReference type="PANTHER" id="PTHR31424">
    <property type="entry name" value="PROTEIN CBG23806"/>
    <property type="match status" value="1"/>
</dbReference>
<dbReference type="Proteomes" id="UP001620645">
    <property type="component" value="Unassembled WGS sequence"/>
</dbReference>
<feature type="compositionally biased region" description="Basic and acidic residues" evidence="1">
    <location>
        <begin position="723"/>
        <end position="734"/>
    </location>
</feature>
<keyword evidence="3" id="KW-1185">Reference proteome</keyword>
<feature type="region of interest" description="Disordered" evidence="1">
    <location>
        <begin position="180"/>
        <end position="210"/>
    </location>
</feature>
<feature type="region of interest" description="Disordered" evidence="1">
    <location>
        <begin position="723"/>
        <end position="746"/>
    </location>
</feature>
<reference evidence="2 3" key="1">
    <citation type="submission" date="2024-10" db="EMBL/GenBank/DDBJ databases">
        <authorList>
            <person name="Kim D."/>
        </authorList>
    </citation>
    <scope>NUCLEOTIDE SEQUENCE [LARGE SCALE GENOMIC DNA]</scope>
    <source>
        <strain evidence="2">Taebaek</strain>
    </source>
</reference>
<gene>
    <name evidence="2" type="ORF">niasHS_014513</name>
</gene>
<feature type="region of interest" description="Disordered" evidence="1">
    <location>
        <begin position="1"/>
        <end position="90"/>
    </location>
</feature>
<comment type="caution">
    <text evidence="2">The sequence shown here is derived from an EMBL/GenBank/DDBJ whole genome shotgun (WGS) entry which is preliminary data.</text>
</comment>
<evidence type="ECO:0000313" key="3">
    <source>
        <dbReference type="Proteomes" id="UP001620645"/>
    </source>
</evidence>
<dbReference type="EMBL" id="JBICCN010000353">
    <property type="protein sequence ID" value="KAL3075347.1"/>
    <property type="molecule type" value="Genomic_DNA"/>
</dbReference>
<sequence length="746" mass="84585">MAKRSVIRKLQGKKGVQKRWNKWEDKREERKAQTAKARKAYLAKKNTPQPNPNAETPQQDEAGPTTSAAPTEEAMEPPPPTPGPVPTPEMDEELLEFGFSLPSTPATPIGDLVPFPSTPIAPMDIGEMTPPPLVIDDRSERIEQLEMELKDRDDTIQFLREQVRNRDALITALRRQLEQCAPPPTATPTTSKTTPTGRPKKNVDHLQRSSRRKLADQIADVINRDRSRSASRASLERISREVRHKFAHYTPQKSQRQQSEAIDAADGLLILCLVGTQKAYERLKRTFRLINSEIDFLPPLKKVLVIKQQICAHLHYRKIETAAGVGFVCLGVKAALEFRLNSAKDNLISFDDELLIKLSGDHGQGFTKLTISFGQALRNNSASNHFIAAVFPAKDTRENLEQYGALLWPQIDQMNALINRPIKWFLGGDVSFVWALIGHCGSAVTSFPSPICNCHRDQLLTEGQQCQTRTIMQTTQQSEQFAKAVENGEKATAAVRSSTMGIVKAPLMKTIEFDRIIPAPFHVLQGLGNALVRELEQQTDATIAVQQFLRQIGARREQFRKKDMTGNTIRKVLKRASEMEHLFESTWPKTICQALMHLGQIQNFTKAQPLSPNDLDAFEDKIEEFRAFLVQEQRMREFLSQKPKAHLLLNHFVPFARQHSFLGLLDEQGDEALHSVWRRLEQWWKCMPDADQILQQLEHHFVSNWLLDTGRIAEMKQRLEDQKEDENFLEHSDGENDEGSVIDVVG</sequence>
<proteinExistence type="predicted"/>
<dbReference type="PANTHER" id="PTHR31424:SF3">
    <property type="entry name" value="RING-TYPE DOMAIN-CONTAINING PROTEIN"/>
    <property type="match status" value="1"/>
</dbReference>
<organism evidence="2 3">
    <name type="scientific">Heterodera schachtii</name>
    <name type="common">Sugarbeet cyst nematode worm</name>
    <name type="synonym">Tylenchus schachtii</name>
    <dbReference type="NCBI Taxonomy" id="97005"/>
    <lineage>
        <taxon>Eukaryota</taxon>
        <taxon>Metazoa</taxon>
        <taxon>Ecdysozoa</taxon>
        <taxon>Nematoda</taxon>
        <taxon>Chromadorea</taxon>
        <taxon>Rhabditida</taxon>
        <taxon>Tylenchina</taxon>
        <taxon>Tylenchomorpha</taxon>
        <taxon>Tylenchoidea</taxon>
        <taxon>Heteroderidae</taxon>
        <taxon>Heteroderinae</taxon>
        <taxon>Heterodera</taxon>
    </lineage>
</organism>
<feature type="compositionally biased region" description="Pro residues" evidence="1">
    <location>
        <begin position="76"/>
        <end position="87"/>
    </location>
</feature>
<feature type="compositionally biased region" description="Basic and acidic residues" evidence="1">
    <location>
        <begin position="21"/>
        <end position="32"/>
    </location>
</feature>
<feature type="compositionally biased region" description="Low complexity" evidence="1">
    <location>
        <begin position="187"/>
        <end position="197"/>
    </location>
</feature>